<dbReference type="RefSeq" id="WP_189063152.1">
    <property type="nucleotide sequence ID" value="NZ_BMQM01000001.1"/>
</dbReference>
<comment type="caution">
    <text evidence="2">The sequence shown here is derived from an EMBL/GenBank/DDBJ whole genome shotgun (WGS) entry which is preliminary data.</text>
</comment>
<feature type="signal peptide" evidence="1">
    <location>
        <begin position="1"/>
        <end position="17"/>
    </location>
</feature>
<feature type="chain" id="PRO_5046028102" description="Carboxypeptidase regulatory-like domain-containing protein" evidence="1">
    <location>
        <begin position="18"/>
        <end position="226"/>
    </location>
</feature>
<evidence type="ECO:0000313" key="3">
    <source>
        <dbReference type="Proteomes" id="UP000634308"/>
    </source>
</evidence>
<protein>
    <recommendedName>
        <fullName evidence="4">Carboxypeptidase regulatory-like domain-containing protein</fullName>
    </recommendedName>
</protein>
<proteinExistence type="predicted"/>
<dbReference type="EMBL" id="BMQM01000001">
    <property type="protein sequence ID" value="GGR44955.1"/>
    <property type="molecule type" value="Genomic_DNA"/>
</dbReference>
<dbReference type="Proteomes" id="UP000634308">
    <property type="component" value="Unassembled WGS sequence"/>
</dbReference>
<evidence type="ECO:0008006" key="4">
    <source>
        <dbReference type="Google" id="ProtNLM"/>
    </source>
</evidence>
<gene>
    <name evidence="2" type="ORF">GCM10008959_02570</name>
</gene>
<keyword evidence="3" id="KW-1185">Reference proteome</keyword>
<organism evidence="2 3">
    <name type="scientific">Deinococcus seoulensis</name>
    <dbReference type="NCBI Taxonomy" id="1837379"/>
    <lineage>
        <taxon>Bacteria</taxon>
        <taxon>Thermotogati</taxon>
        <taxon>Deinococcota</taxon>
        <taxon>Deinococci</taxon>
        <taxon>Deinococcales</taxon>
        <taxon>Deinococcaceae</taxon>
        <taxon>Deinococcus</taxon>
    </lineage>
</organism>
<sequence>MSATLAAFLSACLSACAGQPTPVAAQVSGTVIFPPAAGVAVFTARVNGQDREVAQASVTAGGTYQLTLPADLTLTAQATPDLLGDSVRGTFQSVTCQGPLTTQPAAARTVTVGGGRFLIGGSVTATLTPALQAIGLQAPLSPQDASIRARQLVLSDRALTIAAAQTCTFRQGDRTLQGTLDANETLRPGWNVLETTVRVQGGSVSVSIGAADPLTPVDWLYLPSTN</sequence>
<accession>A0ABQ2RNP3</accession>
<keyword evidence="1" id="KW-0732">Signal</keyword>
<name>A0ABQ2RNP3_9DEIO</name>
<evidence type="ECO:0000313" key="2">
    <source>
        <dbReference type="EMBL" id="GGR44955.1"/>
    </source>
</evidence>
<reference evidence="3" key="1">
    <citation type="journal article" date="2019" name="Int. J. Syst. Evol. Microbiol.">
        <title>The Global Catalogue of Microorganisms (GCM) 10K type strain sequencing project: providing services to taxonomists for standard genome sequencing and annotation.</title>
        <authorList>
            <consortium name="The Broad Institute Genomics Platform"/>
            <consortium name="The Broad Institute Genome Sequencing Center for Infectious Disease"/>
            <person name="Wu L."/>
            <person name="Ma J."/>
        </authorList>
    </citation>
    <scope>NUCLEOTIDE SEQUENCE [LARGE SCALE GENOMIC DNA]</scope>
    <source>
        <strain evidence="3">JCM 31404</strain>
    </source>
</reference>
<evidence type="ECO:0000256" key="1">
    <source>
        <dbReference type="SAM" id="SignalP"/>
    </source>
</evidence>